<name>A0A061H349_9BASI</name>
<dbReference type="RefSeq" id="XP_007880841.1">
    <property type="nucleotide sequence ID" value="XM_007882650.1"/>
</dbReference>
<feature type="transmembrane region" description="Helical" evidence="2">
    <location>
        <begin position="29"/>
        <end position="49"/>
    </location>
</feature>
<gene>
    <name evidence="3" type="ORF">PFL1_05120</name>
</gene>
<sequence length="149" mass="16885">MASDPAPRPRAVASMAPLVRRDEDEASSLLPLFIVLAIFVALAIAWFALSSCMGDNLRRSISQHISRLWDRIRGRSTGRRRGRYGHMLGDDDDDPEATAFDVTFDDPEEDLYRHHSTNSPSHPVGYDNDDDDDASRRYEARQSQQPYGY</sequence>
<evidence type="ECO:0000256" key="1">
    <source>
        <dbReference type="SAM" id="MobiDB-lite"/>
    </source>
</evidence>
<evidence type="ECO:0000313" key="4">
    <source>
        <dbReference type="Proteomes" id="UP000053664"/>
    </source>
</evidence>
<keyword evidence="2" id="KW-0472">Membrane</keyword>
<proteinExistence type="predicted"/>
<evidence type="ECO:0000256" key="2">
    <source>
        <dbReference type="SAM" id="Phobius"/>
    </source>
</evidence>
<dbReference type="EMBL" id="KE361640">
    <property type="protein sequence ID" value="EPQ27197.1"/>
    <property type="molecule type" value="Genomic_DNA"/>
</dbReference>
<dbReference type="HOGENOM" id="CLU_1741362_0_0_1"/>
<dbReference type="AlphaFoldDB" id="A0A061H349"/>
<organism evidence="3 4">
    <name type="scientific">Pseudozyma flocculosa PF-1</name>
    <dbReference type="NCBI Taxonomy" id="1277687"/>
    <lineage>
        <taxon>Eukaryota</taxon>
        <taxon>Fungi</taxon>
        <taxon>Dikarya</taxon>
        <taxon>Basidiomycota</taxon>
        <taxon>Ustilaginomycotina</taxon>
        <taxon>Ustilaginomycetes</taxon>
        <taxon>Ustilaginales</taxon>
        <taxon>Ustilaginaceae</taxon>
        <taxon>Pseudozyma</taxon>
    </lineage>
</organism>
<keyword evidence="2" id="KW-0812">Transmembrane</keyword>
<feature type="region of interest" description="Disordered" evidence="1">
    <location>
        <begin position="78"/>
        <end position="149"/>
    </location>
</feature>
<reference evidence="3 4" key="1">
    <citation type="journal article" date="2013" name="Plant Cell">
        <title>The transition from a phytopathogenic smut ancestor to an anamorphic biocontrol agent deciphered by comparative whole-genome analysis.</title>
        <authorList>
            <person name="Lefebvre F."/>
            <person name="Joly D.L."/>
            <person name="Labbe C."/>
            <person name="Teichmann B."/>
            <person name="Linning R."/>
            <person name="Belzile F."/>
            <person name="Bakkeren G."/>
            <person name="Belanger R.R."/>
        </authorList>
    </citation>
    <scope>NUCLEOTIDE SEQUENCE [LARGE SCALE GENOMIC DNA]</scope>
    <source>
        <strain evidence="3 4">PF-1</strain>
    </source>
</reference>
<accession>A0A061H349</accession>
<dbReference type="KEGG" id="pfp:PFL1_05120"/>
<evidence type="ECO:0000313" key="3">
    <source>
        <dbReference type="EMBL" id="EPQ27197.1"/>
    </source>
</evidence>
<dbReference type="GeneID" id="19319218"/>
<protein>
    <submittedName>
        <fullName evidence="3">Uncharacterized protein</fullName>
    </submittedName>
</protein>
<dbReference type="Proteomes" id="UP000053664">
    <property type="component" value="Unassembled WGS sequence"/>
</dbReference>
<keyword evidence="2" id="KW-1133">Transmembrane helix</keyword>